<keyword evidence="1" id="KW-0229">DNA integration</keyword>
<reference evidence="7 8" key="1">
    <citation type="submission" date="2016-10" db="EMBL/GenBank/DDBJ databases">
        <authorList>
            <person name="de Groot N.N."/>
        </authorList>
    </citation>
    <scope>NUCLEOTIDE SEQUENCE [LARGE SCALE GENOMIC DNA]</scope>
    <source>
        <strain evidence="7 8">DSM 21741</strain>
    </source>
</reference>
<protein>
    <submittedName>
        <fullName evidence="7">Site-specific recombinase XerD</fullName>
    </submittedName>
</protein>
<evidence type="ECO:0000313" key="8">
    <source>
        <dbReference type="Proteomes" id="UP000199092"/>
    </source>
</evidence>
<dbReference type="PANTHER" id="PTHR30349:SF91">
    <property type="entry name" value="INTA PROTEIN"/>
    <property type="match status" value="1"/>
</dbReference>
<dbReference type="AlphaFoldDB" id="A0A1H1M6K5"/>
<keyword evidence="8" id="KW-1185">Reference proteome</keyword>
<dbReference type="RefSeq" id="WP_091409880.1">
    <property type="nucleotide sequence ID" value="NZ_LT629749.1"/>
</dbReference>
<feature type="domain" description="Core-binding (CB)" evidence="6">
    <location>
        <begin position="67"/>
        <end position="150"/>
    </location>
</feature>
<dbReference type="OrthoDB" id="148546at2"/>
<name>A0A1H1M6K5_9ACTN</name>
<feature type="domain" description="Tyr recombinase" evidence="5">
    <location>
        <begin position="171"/>
        <end position="369"/>
    </location>
</feature>
<evidence type="ECO:0000256" key="2">
    <source>
        <dbReference type="ARBA" id="ARBA00023125"/>
    </source>
</evidence>
<accession>A0A1H1M6K5</accession>
<dbReference type="EMBL" id="LT629749">
    <property type="protein sequence ID" value="SDR82386.1"/>
    <property type="molecule type" value="Genomic_DNA"/>
</dbReference>
<dbReference type="GO" id="GO:0015074">
    <property type="term" value="P:DNA integration"/>
    <property type="evidence" value="ECO:0007669"/>
    <property type="project" value="UniProtKB-KW"/>
</dbReference>
<dbReference type="PROSITE" id="PS51898">
    <property type="entry name" value="TYR_RECOMBINASE"/>
    <property type="match status" value="1"/>
</dbReference>
<evidence type="ECO:0000256" key="4">
    <source>
        <dbReference type="PROSITE-ProRule" id="PRU01248"/>
    </source>
</evidence>
<dbReference type="InterPro" id="IPR013762">
    <property type="entry name" value="Integrase-like_cat_sf"/>
</dbReference>
<organism evidence="7 8">
    <name type="scientific">Friedmanniella luteola</name>
    <dbReference type="NCBI Taxonomy" id="546871"/>
    <lineage>
        <taxon>Bacteria</taxon>
        <taxon>Bacillati</taxon>
        <taxon>Actinomycetota</taxon>
        <taxon>Actinomycetes</taxon>
        <taxon>Propionibacteriales</taxon>
        <taxon>Nocardioidaceae</taxon>
        <taxon>Friedmanniella</taxon>
    </lineage>
</organism>
<dbReference type="GO" id="GO:0006310">
    <property type="term" value="P:DNA recombination"/>
    <property type="evidence" value="ECO:0007669"/>
    <property type="project" value="UniProtKB-KW"/>
</dbReference>
<gene>
    <name evidence="7" type="ORF">SAMN04488543_0560</name>
</gene>
<evidence type="ECO:0000256" key="3">
    <source>
        <dbReference type="ARBA" id="ARBA00023172"/>
    </source>
</evidence>
<dbReference type="CDD" id="cd01189">
    <property type="entry name" value="INT_ICEBs1_C_like"/>
    <property type="match status" value="1"/>
</dbReference>
<keyword evidence="3" id="KW-0233">DNA recombination</keyword>
<dbReference type="Pfam" id="PF14659">
    <property type="entry name" value="Phage_int_SAM_3"/>
    <property type="match status" value="1"/>
</dbReference>
<dbReference type="InterPro" id="IPR044068">
    <property type="entry name" value="CB"/>
</dbReference>
<dbReference type="GO" id="GO:0003677">
    <property type="term" value="F:DNA binding"/>
    <property type="evidence" value="ECO:0007669"/>
    <property type="project" value="UniProtKB-UniRule"/>
</dbReference>
<dbReference type="InterPro" id="IPR004107">
    <property type="entry name" value="Integrase_SAM-like_N"/>
</dbReference>
<dbReference type="InterPro" id="IPR011010">
    <property type="entry name" value="DNA_brk_join_enz"/>
</dbReference>
<sequence>MSRRTNGEGSVYRRADGRWTGAHYVLRPDGGRVRRAVYARTQREAVAKLAELVAKTSAGVPLAVDAWTVESYASHWMSHVVAPRLRPSSVSSYRSTLRLHIVPGLGRYPLRRLTPAHVRALLAAKLESGLSVRSVQIIHATLRNMLAEAMRDEVIERNVAALVRPPRAEQEEVRPWSPEEAGAFLRSVRGDRLYALFAVGVGLGMRRGELLGLRWSDVEVDQRVLHVRHTAQRVYGSGMVFGPPKSARSRRDIPLPAVTVGVLEEHRKRQEEERAALKPYWQETGLVFTTTVGTVIEPRNLARVLDALIIEAGVRRIRLHDMRHTCASLLLAQGVPARVVMEVLGHSQLGITMNLYSHVMPSALREAADAIDRVLGSQE</sequence>
<dbReference type="Proteomes" id="UP000199092">
    <property type="component" value="Chromosome I"/>
</dbReference>
<proteinExistence type="predicted"/>
<dbReference type="InterPro" id="IPR050090">
    <property type="entry name" value="Tyrosine_recombinase_XerCD"/>
</dbReference>
<dbReference type="PANTHER" id="PTHR30349">
    <property type="entry name" value="PHAGE INTEGRASE-RELATED"/>
    <property type="match status" value="1"/>
</dbReference>
<keyword evidence="2 4" id="KW-0238">DNA-binding</keyword>
<dbReference type="PROSITE" id="PS51900">
    <property type="entry name" value="CB"/>
    <property type="match status" value="1"/>
</dbReference>
<evidence type="ECO:0000256" key="1">
    <source>
        <dbReference type="ARBA" id="ARBA00022908"/>
    </source>
</evidence>
<dbReference type="Pfam" id="PF00589">
    <property type="entry name" value="Phage_integrase"/>
    <property type="match status" value="1"/>
</dbReference>
<dbReference type="SUPFAM" id="SSF56349">
    <property type="entry name" value="DNA breaking-rejoining enzymes"/>
    <property type="match status" value="1"/>
</dbReference>
<evidence type="ECO:0000259" key="5">
    <source>
        <dbReference type="PROSITE" id="PS51898"/>
    </source>
</evidence>
<evidence type="ECO:0000313" key="7">
    <source>
        <dbReference type="EMBL" id="SDR82386.1"/>
    </source>
</evidence>
<dbReference type="STRING" id="546871.SAMN04488543_0560"/>
<dbReference type="Gene3D" id="1.10.443.10">
    <property type="entry name" value="Intergrase catalytic core"/>
    <property type="match status" value="1"/>
</dbReference>
<dbReference type="Gene3D" id="1.10.150.130">
    <property type="match status" value="1"/>
</dbReference>
<evidence type="ECO:0000259" key="6">
    <source>
        <dbReference type="PROSITE" id="PS51900"/>
    </source>
</evidence>
<dbReference type="InterPro" id="IPR010998">
    <property type="entry name" value="Integrase_recombinase_N"/>
</dbReference>
<dbReference type="InterPro" id="IPR002104">
    <property type="entry name" value="Integrase_catalytic"/>
</dbReference>